<dbReference type="EMBL" id="GL876966">
    <property type="protein sequence ID" value="KLU82760.1"/>
    <property type="molecule type" value="Genomic_DNA"/>
</dbReference>
<accession>A0A0C4DPQ8</accession>
<feature type="domain" description="AMP-dependent synthetase/ligase" evidence="1">
    <location>
        <begin position="307"/>
        <end position="555"/>
    </location>
</feature>
<evidence type="ECO:0000313" key="2">
    <source>
        <dbReference type="EMBL" id="KLU82760.1"/>
    </source>
</evidence>
<dbReference type="OrthoDB" id="4138492at2759"/>
<dbReference type="Gene3D" id="3.40.50.12780">
    <property type="entry name" value="N-terminal domain of ligase-like"/>
    <property type="match status" value="1"/>
</dbReference>
<gene>
    <name evidence="2" type="ORF">MAPG_01829</name>
</gene>
<dbReference type="InterPro" id="IPR000873">
    <property type="entry name" value="AMP-dep_synth/lig_dom"/>
</dbReference>
<evidence type="ECO:0000313" key="3">
    <source>
        <dbReference type="EnsemblFungi" id="MAPG_01829T0"/>
    </source>
</evidence>
<protein>
    <recommendedName>
        <fullName evidence="1">AMP-dependent synthetase/ligase domain-containing protein</fullName>
    </recommendedName>
</protein>
<dbReference type="EMBL" id="ADBL01000451">
    <property type="status" value="NOT_ANNOTATED_CDS"/>
    <property type="molecule type" value="Genomic_DNA"/>
</dbReference>
<dbReference type="GO" id="GO:0016020">
    <property type="term" value="C:membrane"/>
    <property type="evidence" value="ECO:0007669"/>
    <property type="project" value="TreeGrafter"/>
</dbReference>
<dbReference type="STRING" id="644358.A0A0C4DPQ8"/>
<dbReference type="eggNOG" id="ENOG502RVGM">
    <property type="taxonomic scope" value="Eukaryota"/>
</dbReference>
<dbReference type="PANTHER" id="PTHR43272:SF11">
    <property type="entry name" value="AMP-DEPENDENT SYNTHETASE_LIGASE DOMAIN-CONTAINING PROTEIN"/>
    <property type="match status" value="1"/>
</dbReference>
<dbReference type="InterPro" id="IPR042099">
    <property type="entry name" value="ANL_N_sf"/>
</dbReference>
<dbReference type="SUPFAM" id="SSF56801">
    <property type="entry name" value="Acetyl-CoA synthetase-like"/>
    <property type="match status" value="1"/>
</dbReference>
<keyword evidence="4" id="KW-1185">Reference proteome</keyword>
<dbReference type="AlphaFoldDB" id="A0A0C4DPQ8"/>
<name>A0A0C4DPQ8_MAGP6</name>
<reference evidence="4" key="2">
    <citation type="submission" date="2010-05" db="EMBL/GenBank/DDBJ databases">
        <title>The genome sequence of Magnaporthe poae strain ATCC 64411.</title>
        <authorList>
            <person name="Ma L.-J."/>
            <person name="Dead R."/>
            <person name="Young S."/>
            <person name="Zeng Q."/>
            <person name="Koehrsen M."/>
            <person name="Alvarado L."/>
            <person name="Berlin A."/>
            <person name="Chapman S.B."/>
            <person name="Chen Z."/>
            <person name="Freedman E."/>
            <person name="Gellesch M."/>
            <person name="Goldberg J."/>
            <person name="Griggs A."/>
            <person name="Gujja S."/>
            <person name="Heilman E.R."/>
            <person name="Heiman D."/>
            <person name="Hepburn T."/>
            <person name="Howarth C."/>
            <person name="Jen D."/>
            <person name="Larson L."/>
            <person name="Mehta T."/>
            <person name="Neiman D."/>
            <person name="Pearson M."/>
            <person name="Roberts A."/>
            <person name="Saif S."/>
            <person name="Shea T."/>
            <person name="Shenoy N."/>
            <person name="Sisk P."/>
            <person name="Stolte C."/>
            <person name="Sykes S."/>
            <person name="Walk T."/>
            <person name="White J."/>
            <person name="Yandava C."/>
            <person name="Haas B."/>
            <person name="Nusbaum C."/>
            <person name="Birren B."/>
        </authorList>
    </citation>
    <scope>NUCLEOTIDE SEQUENCE [LARGE SCALE GENOMIC DNA]</scope>
    <source>
        <strain evidence="4">ATCC 64411 / 73-15</strain>
    </source>
</reference>
<feature type="domain" description="AMP-dependent synthetase/ligase" evidence="1">
    <location>
        <begin position="159"/>
        <end position="231"/>
    </location>
</feature>
<dbReference type="Pfam" id="PF00501">
    <property type="entry name" value="AMP-binding"/>
    <property type="match status" value="2"/>
</dbReference>
<organism evidence="3 4">
    <name type="scientific">Magnaporthiopsis poae (strain ATCC 64411 / 73-15)</name>
    <name type="common">Kentucky bluegrass fungus</name>
    <name type="synonym">Magnaporthe poae</name>
    <dbReference type="NCBI Taxonomy" id="644358"/>
    <lineage>
        <taxon>Eukaryota</taxon>
        <taxon>Fungi</taxon>
        <taxon>Dikarya</taxon>
        <taxon>Ascomycota</taxon>
        <taxon>Pezizomycotina</taxon>
        <taxon>Sordariomycetes</taxon>
        <taxon>Sordariomycetidae</taxon>
        <taxon>Magnaporthales</taxon>
        <taxon>Magnaporthaceae</taxon>
        <taxon>Magnaporthiopsis</taxon>
    </lineage>
</organism>
<dbReference type="Proteomes" id="UP000011715">
    <property type="component" value="Unassembled WGS sequence"/>
</dbReference>
<evidence type="ECO:0000259" key="1">
    <source>
        <dbReference type="Pfam" id="PF00501"/>
    </source>
</evidence>
<reference evidence="3" key="5">
    <citation type="submission" date="2015-06" db="UniProtKB">
        <authorList>
            <consortium name="EnsemblFungi"/>
        </authorList>
    </citation>
    <scope>IDENTIFICATION</scope>
    <source>
        <strain evidence="3">ATCC 64411</strain>
    </source>
</reference>
<reference evidence="2" key="3">
    <citation type="submission" date="2011-03" db="EMBL/GenBank/DDBJ databases">
        <title>Annotation of Magnaporthe poae ATCC 64411.</title>
        <authorList>
            <person name="Ma L.-J."/>
            <person name="Dead R."/>
            <person name="Young S.K."/>
            <person name="Zeng Q."/>
            <person name="Gargeya S."/>
            <person name="Fitzgerald M."/>
            <person name="Haas B."/>
            <person name="Abouelleil A."/>
            <person name="Alvarado L."/>
            <person name="Arachchi H.M."/>
            <person name="Berlin A."/>
            <person name="Brown A."/>
            <person name="Chapman S.B."/>
            <person name="Chen Z."/>
            <person name="Dunbar C."/>
            <person name="Freedman E."/>
            <person name="Gearin G."/>
            <person name="Gellesch M."/>
            <person name="Goldberg J."/>
            <person name="Griggs A."/>
            <person name="Gujja S."/>
            <person name="Heiman D."/>
            <person name="Howarth C."/>
            <person name="Larson L."/>
            <person name="Lui A."/>
            <person name="MacDonald P.J.P."/>
            <person name="Mehta T."/>
            <person name="Montmayeur A."/>
            <person name="Murphy C."/>
            <person name="Neiman D."/>
            <person name="Pearson M."/>
            <person name="Priest M."/>
            <person name="Roberts A."/>
            <person name="Saif S."/>
            <person name="Shea T."/>
            <person name="Shenoy N."/>
            <person name="Sisk P."/>
            <person name="Stolte C."/>
            <person name="Sykes S."/>
            <person name="Yandava C."/>
            <person name="Wortman J."/>
            <person name="Nusbaum C."/>
            <person name="Birren B."/>
        </authorList>
    </citation>
    <scope>NUCLEOTIDE SEQUENCE</scope>
    <source>
        <strain evidence="2">ATCC 64411</strain>
    </source>
</reference>
<reference evidence="2" key="1">
    <citation type="submission" date="2010-05" db="EMBL/GenBank/DDBJ databases">
        <title>The Genome Sequence of Magnaporthe poae strain ATCC 64411.</title>
        <authorList>
            <consortium name="The Broad Institute Genome Sequencing Platform"/>
            <consortium name="Broad Institute Genome Sequencing Center for Infectious Disease"/>
            <person name="Ma L.-J."/>
            <person name="Dead R."/>
            <person name="Young S."/>
            <person name="Zeng Q."/>
            <person name="Koehrsen M."/>
            <person name="Alvarado L."/>
            <person name="Berlin A."/>
            <person name="Chapman S.B."/>
            <person name="Chen Z."/>
            <person name="Freedman E."/>
            <person name="Gellesch M."/>
            <person name="Goldberg J."/>
            <person name="Griggs A."/>
            <person name="Gujja S."/>
            <person name="Heilman E.R."/>
            <person name="Heiman D."/>
            <person name="Hepburn T."/>
            <person name="Howarth C."/>
            <person name="Jen D."/>
            <person name="Larson L."/>
            <person name="Mehta T."/>
            <person name="Neiman D."/>
            <person name="Pearson M."/>
            <person name="Roberts A."/>
            <person name="Saif S."/>
            <person name="Shea T."/>
            <person name="Shenoy N."/>
            <person name="Sisk P."/>
            <person name="Stolte C."/>
            <person name="Sykes S."/>
            <person name="Walk T."/>
            <person name="White J."/>
            <person name="Yandava C."/>
            <person name="Haas B."/>
            <person name="Nusbaum C."/>
            <person name="Birren B."/>
        </authorList>
    </citation>
    <scope>NUCLEOTIDE SEQUENCE</scope>
    <source>
        <strain evidence="2">ATCC 64411</strain>
    </source>
</reference>
<evidence type="ECO:0000313" key="4">
    <source>
        <dbReference type="Proteomes" id="UP000011715"/>
    </source>
</evidence>
<sequence>MGLDSIMWHIDESLTGVVGQWNSYTTALVTLLLGILTYSMFSRADPDTHPMLLARQAQAAAVRQEGESAVYRCHASPHGMPLSTGLNVKDPGASKWARGRDGDLRDIWRQAIAGTAETEGQVKGKGRLLTVHGSENVIEHNLDDITRQINLIGTHILDQGGNRVAIYLPNSVELIAALFACAFHNLTAIILPFDETEEAVLSMLRRSAADTVVALPGSFPFDAVAKNYPSLRNVVWVVEDGTRHLDWNEVPKGAGGAVNVSTWHDVVAEQPVDAGRDLPAVEGQKEARDVTTFWQSKSGEMEEMVRFTSANLVAAIAGQMQAIPTSQRLGPSDLFLPADSLANTHTLILTLAALFSNSSVAFNSAAGRAEDLTLATRGISPTVLVATPSALLRTHAQASASVAKSALARSVHGMQSRSLTQSGVMPAASLISSLNDGLRPALGRTPGKLRLVFVAERVGASTPPLTSAVLSDLRVFTGARVVYALTAPKVAGAVTQTGFYDYRVVEDPSAVSRASHFGPPLTTTEVLVRDKGEHKTTDDKIEGEIIVRGPCVAGGEAALGVIGKIREDNTLAYI</sequence>
<dbReference type="VEuPathDB" id="FungiDB:MAPG_01829"/>
<dbReference type="OMA" id="ADWNIYT"/>
<dbReference type="EnsemblFungi" id="MAPG_01829T0">
    <property type="protein sequence ID" value="MAPG_01829T0"/>
    <property type="gene ID" value="MAPG_01829"/>
</dbReference>
<proteinExistence type="predicted"/>
<dbReference type="GO" id="GO:0004467">
    <property type="term" value="F:long-chain fatty acid-CoA ligase activity"/>
    <property type="evidence" value="ECO:0007669"/>
    <property type="project" value="TreeGrafter"/>
</dbReference>
<dbReference type="PANTHER" id="PTHR43272">
    <property type="entry name" value="LONG-CHAIN-FATTY-ACID--COA LIGASE"/>
    <property type="match status" value="1"/>
</dbReference>
<reference evidence="3" key="4">
    <citation type="journal article" date="2015" name="G3 (Bethesda)">
        <title>Genome sequences of three phytopathogenic species of the Magnaporthaceae family of fungi.</title>
        <authorList>
            <person name="Okagaki L.H."/>
            <person name="Nunes C.C."/>
            <person name="Sailsbery J."/>
            <person name="Clay B."/>
            <person name="Brown D."/>
            <person name="John T."/>
            <person name="Oh Y."/>
            <person name="Young N."/>
            <person name="Fitzgerald M."/>
            <person name="Haas B.J."/>
            <person name="Zeng Q."/>
            <person name="Young S."/>
            <person name="Adiconis X."/>
            <person name="Fan L."/>
            <person name="Levin J.Z."/>
            <person name="Mitchell T.K."/>
            <person name="Okubara P.A."/>
            <person name="Farman M.L."/>
            <person name="Kohn L.M."/>
            <person name="Birren B."/>
            <person name="Ma L.-J."/>
            <person name="Dean R.A."/>
        </authorList>
    </citation>
    <scope>NUCLEOTIDE SEQUENCE</scope>
    <source>
        <strain evidence="3">ATCC 64411 / 73-15</strain>
    </source>
</reference>
<dbReference type="GO" id="GO:0005783">
    <property type="term" value="C:endoplasmic reticulum"/>
    <property type="evidence" value="ECO:0007669"/>
    <property type="project" value="TreeGrafter"/>
</dbReference>